<dbReference type="Proteomes" id="UP001295423">
    <property type="component" value="Unassembled WGS sequence"/>
</dbReference>
<feature type="region of interest" description="Disordered" evidence="1">
    <location>
        <begin position="148"/>
        <end position="169"/>
    </location>
</feature>
<dbReference type="AlphaFoldDB" id="A0AAD2G0T4"/>
<feature type="compositionally biased region" description="Low complexity" evidence="1">
    <location>
        <begin position="159"/>
        <end position="169"/>
    </location>
</feature>
<sequence length="250" mass="26966">MSRSSNNSTVSIIAGSLAVTGAVAAASMWSNFRHHADHTDQKDPLIPKFIGEALTPADPEKIRQVINASFDYIYHDLPAHIVGDMQMVRKRTPKDRDEIVRAVNSLISDLTGGNHHVLAKGQKSKGLDQLVEAFFKYFYVAKKNKGDRSVSTENTDDTSVLSSSSSRSVSLEGMGVVEATESSKTAPVNDTTETILSSTEEEQAEKTIDYAWDDEVYVEHEAAAPKPVSGADAAALFLAGAFVAAQAFVC</sequence>
<comment type="caution">
    <text evidence="2">The sequence shown here is derived from an EMBL/GenBank/DDBJ whole genome shotgun (WGS) entry which is preliminary data.</text>
</comment>
<accession>A0AAD2G0T4</accession>
<dbReference type="EMBL" id="CAKOGP040001980">
    <property type="protein sequence ID" value="CAJ1959113.1"/>
    <property type="molecule type" value="Genomic_DNA"/>
</dbReference>
<evidence type="ECO:0000313" key="2">
    <source>
        <dbReference type="EMBL" id="CAJ1959113.1"/>
    </source>
</evidence>
<evidence type="ECO:0000256" key="1">
    <source>
        <dbReference type="SAM" id="MobiDB-lite"/>
    </source>
</evidence>
<organism evidence="2 3">
    <name type="scientific">Cylindrotheca closterium</name>
    <dbReference type="NCBI Taxonomy" id="2856"/>
    <lineage>
        <taxon>Eukaryota</taxon>
        <taxon>Sar</taxon>
        <taxon>Stramenopiles</taxon>
        <taxon>Ochrophyta</taxon>
        <taxon>Bacillariophyta</taxon>
        <taxon>Bacillariophyceae</taxon>
        <taxon>Bacillariophycidae</taxon>
        <taxon>Bacillariales</taxon>
        <taxon>Bacillariaceae</taxon>
        <taxon>Cylindrotheca</taxon>
    </lineage>
</organism>
<keyword evidence="3" id="KW-1185">Reference proteome</keyword>
<protein>
    <submittedName>
        <fullName evidence="2">Uncharacterized protein</fullName>
    </submittedName>
</protein>
<evidence type="ECO:0000313" key="3">
    <source>
        <dbReference type="Proteomes" id="UP001295423"/>
    </source>
</evidence>
<proteinExistence type="predicted"/>
<name>A0AAD2G0T4_9STRA</name>
<reference evidence="2" key="1">
    <citation type="submission" date="2023-08" db="EMBL/GenBank/DDBJ databases">
        <authorList>
            <person name="Audoor S."/>
            <person name="Bilcke G."/>
        </authorList>
    </citation>
    <scope>NUCLEOTIDE SEQUENCE</scope>
</reference>
<gene>
    <name evidence="2" type="ORF">CYCCA115_LOCUS17537</name>
</gene>